<feature type="compositionally biased region" description="Polar residues" evidence="2">
    <location>
        <begin position="132"/>
        <end position="160"/>
    </location>
</feature>
<dbReference type="InterPro" id="IPR001623">
    <property type="entry name" value="DnaJ_domain"/>
</dbReference>
<dbReference type="KEGG" id="spaa:SPAPADRAFT_53900"/>
<proteinExistence type="predicted"/>
<dbReference type="Proteomes" id="UP000000709">
    <property type="component" value="Unassembled WGS sequence"/>
</dbReference>
<evidence type="ECO:0000313" key="4">
    <source>
        <dbReference type="EMBL" id="EGW35735.1"/>
    </source>
</evidence>
<dbReference type="RefSeq" id="XP_007373147.1">
    <property type="nucleotide sequence ID" value="XM_007373085.1"/>
</dbReference>
<evidence type="ECO:0000256" key="1">
    <source>
        <dbReference type="ARBA" id="ARBA00023186"/>
    </source>
</evidence>
<dbReference type="Pfam" id="PF14308">
    <property type="entry name" value="DnaJ-X"/>
    <property type="match status" value="1"/>
</dbReference>
<dbReference type="GO" id="GO:1901981">
    <property type="term" value="F:phosphatidylinositol phosphate binding"/>
    <property type="evidence" value="ECO:0007669"/>
    <property type="project" value="EnsemblFungi"/>
</dbReference>
<dbReference type="SUPFAM" id="SSF46565">
    <property type="entry name" value="Chaperone J-domain"/>
    <property type="match status" value="1"/>
</dbReference>
<dbReference type="InterPro" id="IPR026894">
    <property type="entry name" value="DnaJ_X"/>
</dbReference>
<evidence type="ECO:0000256" key="2">
    <source>
        <dbReference type="SAM" id="MobiDB-lite"/>
    </source>
</evidence>
<dbReference type="eggNOG" id="KOG0691">
    <property type="taxonomic scope" value="Eukaryota"/>
</dbReference>
<dbReference type="SMART" id="SM00271">
    <property type="entry name" value="DnaJ"/>
    <property type="match status" value="1"/>
</dbReference>
<dbReference type="PANTHER" id="PTHR45006">
    <property type="entry name" value="DNAJ-LIKE PROTEIN 1"/>
    <property type="match status" value="1"/>
</dbReference>
<dbReference type="FunFam" id="1.10.287.110:FF:000028">
    <property type="entry name" value="DnaJ domain protein"/>
    <property type="match status" value="1"/>
</dbReference>
<feature type="region of interest" description="Disordered" evidence="2">
    <location>
        <begin position="412"/>
        <end position="444"/>
    </location>
</feature>
<dbReference type="InterPro" id="IPR052814">
    <property type="entry name" value="Peroxisomal_DnaJ"/>
</dbReference>
<dbReference type="PANTHER" id="PTHR45006:SF1">
    <property type="entry name" value="DNAJ-LIKE PROTEIN 1"/>
    <property type="match status" value="1"/>
</dbReference>
<dbReference type="HOGENOM" id="CLU_025145_3_1_1"/>
<dbReference type="FunCoup" id="G3AEE7">
    <property type="interactions" value="179"/>
</dbReference>
<dbReference type="EMBL" id="GL996499">
    <property type="protein sequence ID" value="EGW35735.1"/>
    <property type="molecule type" value="Genomic_DNA"/>
</dbReference>
<dbReference type="PROSITE" id="PS50076">
    <property type="entry name" value="DNAJ_2"/>
    <property type="match status" value="1"/>
</dbReference>
<dbReference type="InterPro" id="IPR036869">
    <property type="entry name" value="J_dom_sf"/>
</dbReference>
<feature type="domain" description="J" evidence="3">
    <location>
        <begin position="6"/>
        <end position="71"/>
    </location>
</feature>
<evidence type="ECO:0000313" key="5">
    <source>
        <dbReference type="Proteomes" id="UP000000709"/>
    </source>
</evidence>
<dbReference type="Pfam" id="PF00226">
    <property type="entry name" value="DnaJ"/>
    <property type="match status" value="1"/>
</dbReference>
<feature type="compositionally biased region" description="Basic and acidic residues" evidence="2">
    <location>
        <begin position="423"/>
        <end position="438"/>
    </location>
</feature>
<dbReference type="CDD" id="cd06257">
    <property type="entry name" value="DnaJ"/>
    <property type="match status" value="1"/>
</dbReference>
<dbReference type="STRING" id="619300.G3AEE7"/>
<organism evidence="5">
    <name type="scientific">Spathaspora passalidarum (strain NRRL Y-27907 / 11-Y1)</name>
    <dbReference type="NCBI Taxonomy" id="619300"/>
    <lineage>
        <taxon>Eukaryota</taxon>
        <taxon>Fungi</taxon>
        <taxon>Dikarya</taxon>
        <taxon>Ascomycota</taxon>
        <taxon>Saccharomycotina</taxon>
        <taxon>Pichiomycetes</taxon>
        <taxon>Debaryomycetaceae</taxon>
        <taxon>Spathaspora</taxon>
    </lineage>
</organism>
<protein>
    <recommendedName>
        <fullName evidence="3">J domain-containing protein</fullName>
    </recommendedName>
</protein>
<feature type="region of interest" description="Disordered" evidence="2">
    <location>
        <begin position="123"/>
        <end position="160"/>
    </location>
</feature>
<gene>
    <name evidence="4" type="ORF">SPAPADRAFT_53900</name>
</gene>
<name>G3AEE7_SPAPN</name>
<dbReference type="GO" id="GO:0005829">
    <property type="term" value="C:cytosol"/>
    <property type="evidence" value="ECO:0007669"/>
    <property type="project" value="EnsemblFungi"/>
</dbReference>
<keyword evidence="5" id="KW-1185">Reference proteome</keyword>
<dbReference type="OMA" id="DMKIESF"/>
<dbReference type="GO" id="GO:0016558">
    <property type="term" value="P:protein import into peroxisome matrix"/>
    <property type="evidence" value="ECO:0007669"/>
    <property type="project" value="TreeGrafter"/>
</dbReference>
<accession>G3AEE7</accession>
<dbReference type="OrthoDB" id="552049at2759"/>
<keyword evidence="1" id="KW-0143">Chaperone</keyword>
<dbReference type="Gene3D" id="1.10.287.110">
    <property type="entry name" value="DnaJ domain"/>
    <property type="match status" value="1"/>
</dbReference>
<dbReference type="GeneID" id="18871818"/>
<dbReference type="PRINTS" id="PR00625">
    <property type="entry name" value="JDOMAIN"/>
</dbReference>
<dbReference type="InParanoid" id="G3AEE7"/>
<reference evidence="4 5" key="1">
    <citation type="journal article" date="2011" name="Proc. Natl. Acad. Sci. U.S.A.">
        <title>Comparative genomics of xylose-fermenting fungi for enhanced biofuel production.</title>
        <authorList>
            <person name="Wohlbach D.J."/>
            <person name="Kuo A."/>
            <person name="Sato T.K."/>
            <person name="Potts K.M."/>
            <person name="Salamov A.A."/>
            <person name="LaButti K.M."/>
            <person name="Sun H."/>
            <person name="Clum A."/>
            <person name="Pangilinan J.L."/>
            <person name="Lindquist E.A."/>
            <person name="Lucas S."/>
            <person name="Lapidus A."/>
            <person name="Jin M."/>
            <person name="Gunawan C."/>
            <person name="Balan V."/>
            <person name="Dale B.E."/>
            <person name="Jeffries T.W."/>
            <person name="Zinkel R."/>
            <person name="Barry K.W."/>
            <person name="Grigoriev I.V."/>
            <person name="Gasch A.P."/>
        </authorList>
    </citation>
    <scope>NUCLEOTIDE SEQUENCE [LARGE SCALE GENOMIC DNA]</scope>
    <source>
        <strain evidence="5">NRRL Y-27907 / 11-Y1</strain>
    </source>
</reference>
<sequence length="444" mass="49885">MVKDTVYYDILGVEPTANDLELKKAYRKQAIKLHPDKNANDPNAAEKFQELGEAYGILKDPDTRAVYDEFGVEGMKEKAAAGEAAEFDPSEFFTMVFGGEAFKDWIGELSMLSEISKTAEVLEENDEETSKTDSTANEQTVATSNADGTVSTPSVSENKVNEPITSDTIKKAKKKKMTKEQREEVMKMYEESKIAKQKRVDELAKNLLSRIESYQSAVGNADALKQFTSKLRTEFEDLKIESFGIQLLHLIGKIYTDKAHATIRSTKTLGVSKIFSSVKNKTETIKNGYNILSTAMDAQQSAVEMLERQEQLAAAQAMGYEASQEELYEQAEMERIITGKFLATAWASTKFEVTDVLTKVCHKVLSDKSISKKEKVSRANAVLFIGKELLQVQRSPEEEEEARIFEEMMAEAKAKKSKKKRSKVSEKDIEEYMKRMDSSQEESS</sequence>
<dbReference type="GO" id="GO:0005886">
    <property type="term" value="C:plasma membrane"/>
    <property type="evidence" value="ECO:0007669"/>
    <property type="project" value="EnsemblFungi"/>
</dbReference>
<evidence type="ECO:0000259" key="3">
    <source>
        <dbReference type="PROSITE" id="PS50076"/>
    </source>
</evidence>
<dbReference type="AlphaFoldDB" id="G3AEE7"/>